<dbReference type="Proteomes" id="UP000729357">
    <property type="component" value="Unassembled WGS sequence"/>
</dbReference>
<reference evidence="2" key="2">
    <citation type="submission" date="2021-08" db="EMBL/GenBank/DDBJ databases">
        <authorList>
            <person name="Gostincar C."/>
            <person name="Sun X."/>
            <person name="Song Z."/>
            <person name="Gunde-Cimerman N."/>
        </authorList>
    </citation>
    <scope>NUCLEOTIDE SEQUENCE</scope>
    <source>
        <strain evidence="2">EXF-9298</strain>
    </source>
</reference>
<reference evidence="2" key="1">
    <citation type="journal article" date="2021" name="J Fungi (Basel)">
        <title>Virulence traits and population genomics of the black yeast Aureobasidium melanogenum.</title>
        <authorList>
            <person name="Cernosa A."/>
            <person name="Sun X."/>
            <person name="Gostincar C."/>
            <person name="Fang C."/>
            <person name="Gunde-Cimerman N."/>
            <person name="Song Z."/>
        </authorList>
    </citation>
    <scope>NUCLEOTIDE SEQUENCE</scope>
    <source>
        <strain evidence="2">EXF-9298</strain>
    </source>
</reference>
<evidence type="ECO:0000256" key="1">
    <source>
        <dbReference type="SAM" id="MobiDB-lite"/>
    </source>
</evidence>
<feature type="compositionally biased region" description="Basic and acidic residues" evidence="1">
    <location>
        <begin position="158"/>
        <end position="181"/>
    </location>
</feature>
<organism evidence="2 3">
    <name type="scientific">Aureobasidium melanogenum</name>
    <name type="common">Aureobasidium pullulans var. melanogenum</name>
    <dbReference type="NCBI Taxonomy" id="46634"/>
    <lineage>
        <taxon>Eukaryota</taxon>
        <taxon>Fungi</taxon>
        <taxon>Dikarya</taxon>
        <taxon>Ascomycota</taxon>
        <taxon>Pezizomycotina</taxon>
        <taxon>Dothideomycetes</taxon>
        <taxon>Dothideomycetidae</taxon>
        <taxon>Dothideales</taxon>
        <taxon>Saccotheciaceae</taxon>
        <taxon>Aureobasidium</taxon>
    </lineage>
</organism>
<dbReference type="AlphaFoldDB" id="A0A9P8F3U7"/>
<evidence type="ECO:0000313" key="2">
    <source>
        <dbReference type="EMBL" id="KAG9928323.1"/>
    </source>
</evidence>
<comment type="caution">
    <text evidence="2">The sequence shown here is derived from an EMBL/GenBank/DDBJ whole genome shotgun (WGS) entry which is preliminary data.</text>
</comment>
<feature type="compositionally biased region" description="Polar residues" evidence="1">
    <location>
        <begin position="18"/>
        <end position="33"/>
    </location>
</feature>
<feature type="compositionally biased region" description="Polar residues" evidence="1">
    <location>
        <begin position="343"/>
        <end position="355"/>
    </location>
</feature>
<keyword evidence="3" id="KW-1185">Reference proteome</keyword>
<dbReference type="EMBL" id="JAHFXS010007066">
    <property type="protein sequence ID" value="KAG9928323.1"/>
    <property type="molecule type" value="Genomic_DNA"/>
</dbReference>
<proteinExistence type="predicted"/>
<sequence length="391" mass="42743">MPLMSRRRSTLDNLLNDIRSNTQEDAATQSSGYATPVPNTLRPMSAQDPISPTDVFSLDPPSPPIQTATPATARFSMLRWRHFSDGQLSAKAKLHAEAEKTPPVPQVPLQHQSQTPVPNPQIITTAPTMDEYNHPVQRPRKSKSPFKRQISKLSPAKQRRESTEDRRSWRRGRSVDIDRLVPDAGAPPPYGDESSSALALPVTRLSDSSGEQRSSGEHVTYATTTTTHTISTTTTLFRLPRRNKKSKSLFPLPDKQSSPPNPPPESVTPQGTPRPSTSAISSNSNNESPERQRRPPPLSVLQRRHTEASRPRLLLSSSPASAQLAKSSIAALATHGGAPLFRNDSSVSTHSNGSSPVLHPPRRFGLRDRSSTVSSFGRRSEDHTPPTPPVA</sequence>
<protein>
    <submittedName>
        <fullName evidence="2">Uncharacterized protein</fullName>
    </submittedName>
</protein>
<gene>
    <name evidence="2" type="ORF">KCU98_g21030</name>
</gene>
<feature type="non-terminal residue" evidence="2">
    <location>
        <position position="1"/>
    </location>
</feature>
<feature type="compositionally biased region" description="Basic residues" evidence="1">
    <location>
        <begin position="137"/>
        <end position="150"/>
    </location>
</feature>
<feature type="compositionally biased region" description="Low complexity" evidence="1">
    <location>
        <begin position="220"/>
        <end position="235"/>
    </location>
</feature>
<feature type="compositionally biased region" description="Polar residues" evidence="1">
    <location>
        <begin position="109"/>
        <end position="127"/>
    </location>
</feature>
<accession>A0A9P8F3U7</accession>
<name>A0A9P8F3U7_AURME</name>
<feature type="region of interest" description="Disordered" evidence="1">
    <location>
        <begin position="17"/>
        <end position="37"/>
    </location>
</feature>
<evidence type="ECO:0000313" key="3">
    <source>
        <dbReference type="Proteomes" id="UP000729357"/>
    </source>
</evidence>
<feature type="region of interest" description="Disordered" evidence="1">
    <location>
        <begin position="338"/>
        <end position="391"/>
    </location>
</feature>
<feature type="region of interest" description="Disordered" evidence="1">
    <location>
        <begin position="93"/>
        <end position="319"/>
    </location>
</feature>
<feature type="compositionally biased region" description="Polar residues" evidence="1">
    <location>
        <begin position="270"/>
        <end position="287"/>
    </location>
</feature>